<comment type="caution">
    <text evidence="1">The sequence shown here is derived from an EMBL/GenBank/DDBJ whole genome shotgun (WGS) entry which is preliminary data.</text>
</comment>
<proteinExistence type="predicted"/>
<evidence type="ECO:0000313" key="1">
    <source>
        <dbReference type="EMBL" id="MBB4965228.1"/>
    </source>
</evidence>
<organism evidence="1 2">
    <name type="scientific">Saccharothrix violaceirubra</name>
    <dbReference type="NCBI Taxonomy" id="413306"/>
    <lineage>
        <taxon>Bacteria</taxon>
        <taxon>Bacillati</taxon>
        <taxon>Actinomycetota</taxon>
        <taxon>Actinomycetes</taxon>
        <taxon>Pseudonocardiales</taxon>
        <taxon>Pseudonocardiaceae</taxon>
        <taxon>Saccharothrix</taxon>
    </lineage>
</organism>
<name>A0A7W7T281_9PSEU</name>
<dbReference type="EMBL" id="JACHJS010000001">
    <property type="protein sequence ID" value="MBB4965228.1"/>
    <property type="molecule type" value="Genomic_DNA"/>
</dbReference>
<reference evidence="1 2" key="1">
    <citation type="submission" date="2020-08" db="EMBL/GenBank/DDBJ databases">
        <title>Sequencing the genomes of 1000 actinobacteria strains.</title>
        <authorList>
            <person name="Klenk H.-P."/>
        </authorList>
    </citation>
    <scope>NUCLEOTIDE SEQUENCE [LARGE SCALE GENOMIC DNA]</scope>
    <source>
        <strain evidence="1 2">DSM 45084</strain>
    </source>
</reference>
<protein>
    <submittedName>
        <fullName evidence="1">Uncharacterized protein</fullName>
    </submittedName>
</protein>
<dbReference type="RefSeq" id="WP_312865617.1">
    <property type="nucleotide sequence ID" value="NZ_BAABAI010000013.1"/>
</dbReference>
<gene>
    <name evidence="1" type="ORF">F4559_002587</name>
</gene>
<sequence>MYVDVPRLVDELKALRKGRGVHSSPIDRRVGEGLREVLALDAGAGTAKLRDEVAGVLRDLAVGLPDDLRIAVSAAFALDDDVRLPLYQERVAWTARRLDRDQRTARRRIDEGIVRLAELAIARHNGGTAARFEPLTEWHTAALTVVLTLDSDVPEALEFRTVVANRDDVRGVDLALTAPASGGPEISVLYGGTLARVHKEATDRYGFRLVLPEPLTRGTRHEFGLRMRVRDMRPYYACVPRHPCAEFDLRVRFAARPRRVVRLAGVFQNDAGDRAVDGDEVAVDAIGELRQRFHDLTPGLAYGVRWEP</sequence>
<dbReference type="Proteomes" id="UP000542674">
    <property type="component" value="Unassembled WGS sequence"/>
</dbReference>
<keyword evidence="2" id="KW-1185">Reference proteome</keyword>
<evidence type="ECO:0000313" key="2">
    <source>
        <dbReference type="Proteomes" id="UP000542674"/>
    </source>
</evidence>
<dbReference type="AlphaFoldDB" id="A0A7W7T281"/>
<accession>A0A7W7T281</accession>